<protein>
    <submittedName>
        <fullName evidence="2">Uncharacterized protein</fullName>
    </submittedName>
</protein>
<feature type="chain" id="PRO_5013713968" evidence="1">
    <location>
        <begin position="19"/>
        <end position="218"/>
    </location>
</feature>
<organism evidence="2 4">
    <name type="scientific">Cercospora beticola</name>
    <name type="common">Sugarbeet leaf spot fungus</name>
    <dbReference type="NCBI Taxonomy" id="122368"/>
    <lineage>
        <taxon>Eukaryota</taxon>
        <taxon>Fungi</taxon>
        <taxon>Dikarya</taxon>
        <taxon>Ascomycota</taxon>
        <taxon>Pezizomycotina</taxon>
        <taxon>Dothideomycetes</taxon>
        <taxon>Dothideomycetidae</taxon>
        <taxon>Mycosphaerellales</taxon>
        <taxon>Mycosphaerellaceae</taxon>
        <taxon>Cercospora</taxon>
    </lineage>
</organism>
<proteinExistence type="predicted"/>
<gene>
    <name evidence="2" type="ORF">CB0940_10689</name>
    <name evidence="3" type="ORF">RHO25_012077</name>
</gene>
<dbReference type="EMBL" id="CP134191">
    <property type="protein sequence ID" value="WPB07416.1"/>
    <property type="molecule type" value="Genomic_DNA"/>
</dbReference>
<dbReference type="AlphaFoldDB" id="A0A2G5HUA5"/>
<dbReference type="EMBL" id="LKMD01000103">
    <property type="protein sequence ID" value="PIA96127.1"/>
    <property type="molecule type" value="Genomic_DNA"/>
</dbReference>
<sequence length="218" mass="24207">MHLNTLTTLMLFGAGASAAPFDKRTPQAEVPRFGPPAEDLFTTRPFFNNMPFITYDKRDALLPFPQFQGDPFTIEEKKRTIPHEEARNVQFGPYGPESINYVPGGYPLPKTMPRANRAGRSGIRPLPVTIPEKRQVGPLPGRFIPPGSSRDEPLRITGFGSIHNLLRPAGQEKRDEAMEKAIADEARIAETFPGYRPRVPPPKNGIELAVCGLYIGRC</sequence>
<keyword evidence="1" id="KW-0732">Signal</keyword>
<name>A0A2G5HUA5_CERBT</name>
<evidence type="ECO:0000313" key="5">
    <source>
        <dbReference type="Proteomes" id="UP001302367"/>
    </source>
</evidence>
<evidence type="ECO:0000256" key="1">
    <source>
        <dbReference type="SAM" id="SignalP"/>
    </source>
</evidence>
<dbReference type="Proteomes" id="UP000230605">
    <property type="component" value="Chromosome 8"/>
</dbReference>
<reference evidence="2 4" key="1">
    <citation type="submission" date="2015-10" db="EMBL/GenBank/DDBJ databases">
        <title>The cercosporin biosynthetic gene cluster was horizontally transferred to several fungal lineages and shown to be expanded in Cercospora beticola based on microsynteny with recipient genomes.</title>
        <authorList>
            <person name="De Jonge R."/>
            <person name="Ebert M.K."/>
            <person name="Suttle J.C."/>
            <person name="Jurick Ii W.M."/>
            <person name="Secor G.A."/>
            <person name="Thomma B.P."/>
            <person name="Van De Peer Y."/>
            <person name="Bolton M.D."/>
        </authorList>
    </citation>
    <scope>NUCLEOTIDE SEQUENCE [LARGE SCALE GENOMIC DNA]</scope>
    <source>
        <strain evidence="2 4">09-40</strain>
    </source>
</reference>
<dbReference type="OrthoDB" id="10468748at2759"/>
<evidence type="ECO:0000313" key="4">
    <source>
        <dbReference type="Proteomes" id="UP000230605"/>
    </source>
</evidence>
<dbReference type="Proteomes" id="UP001302367">
    <property type="component" value="Chromosome 8"/>
</dbReference>
<accession>A0A2G5HUA5</accession>
<feature type="signal peptide" evidence="1">
    <location>
        <begin position="1"/>
        <end position="18"/>
    </location>
</feature>
<evidence type="ECO:0000313" key="2">
    <source>
        <dbReference type="EMBL" id="PIA96127.1"/>
    </source>
</evidence>
<reference evidence="3 5" key="2">
    <citation type="submission" date="2023-09" db="EMBL/GenBank/DDBJ databases">
        <title>Complete-Gapless Cercospora beticola genome.</title>
        <authorList>
            <person name="Wyatt N.A."/>
            <person name="Spanner R.E."/>
            <person name="Bolton M.D."/>
        </authorList>
    </citation>
    <scope>NUCLEOTIDE SEQUENCE [LARGE SCALE GENOMIC DNA]</scope>
    <source>
        <strain evidence="3">Cb09-40</strain>
    </source>
</reference>
<evidence type="ECO:0000313" key="3">
    <source>
        <dbReference type="EMBL" id="WPB07416.1"/>
    </source>
</evidence>
<keyword evidence="5" id="KW-1185">Reference proteome</keyword>